<evidence type="ECO:0000313" key="2">
    <source>
        <dbReference type="EMBL" id="KFP29537.1"/>
    </source>
</evidence>
<feature type="non-terminal residue" evidence="2">
    <location>
        <position position="83"/>
    </location>
</feature>
<proteinExistence type="predicted"/>
<evidence type="ECO:0000256" key="1">
    <source>
        <dbReference type="SAM" id="SignalP"/>
    </source>
</evidence>
<feature type="signal peptide" evidence="1">
    <location>
        <begin position="1"/>
        <end position="18"/>
    </location>
</feature>
<dbReference type="AlphaFoldDB" id="A0A091JWI9"/>
<dbReference type="EMBL" id="KK536415">
    <property type="protein sequence ID" value="KFP29537.1"/>
    <property type="molecule type" value="Genomic_DNA"/>
</dbReference>
<keyword evidence="3" id="KW-1185">Reference proteome</keyword>
<protein>
    <submittedName>
        <fullName evidence="2">Uncharacterized protein</fullName>
    </submittedName>
</protein>
<evidence type="ECO:0000313" key="3">
    <source>
        <dbReference type="Proteomes" id="UP000053615"/>
    </source>
</evidence>
<name>A0A091JWI9_COLST</name>
<reference evidence="2 3" key="1">
    <citation type="submission" date="2014-04" db="EMBL/GenBank/DDBJ databases">
        <title>Genome evolution of avian class.</title>
        <authorList>
            <person name="Zhang G."/>
            <person name="Li C."/>
        </authorList>
    </citation>
    <scope>NUCLEOTIDE SEQUENCE [LARGE SCALE GENOMIC DNA]</scope>
    <source>
        <strain evidence="2">BGI_N325</strain>
    </source>
</reference>
<feature type="chain" id="PRO_5001876935" evidence="1">
    <location>
        <begin position="19"/>
        <end position="83"/>
    </location>
</feature>
<keyword evidence="1" id="KW-0732">Signal</keyword>
<accession>A0A091JWI9</accession>
<gene>
    <name evidence="2" type="ORF">N325_08238</name>
</gene>
<dbReference type="Proteomes" id="UP000053615">
    <property type="component" value="Unassembled WGS sequence"/>
</dbReference>
<sequence>VLVFVLVLLLVVLNVVEVFVGGDGDAGDQQDHLGEAQLGILVEVQVLHDFINGGLAFHMLQRKGQVCKLLLNQELELTLGQGV</sequence>
<organism evidence="2 3">
    <name type="scientific">Colius striatus</name>
    <name type="common">Speckled mousebird</name>
    <dbReference type="NCBI Taxonomy" id="57412"/>
    <lineage>
        <taxon>Eukaryota</taxon>
        <taxon>Metazoa</taxon>
        <taxon>Chordata</taxon>
        <taxon>Craniata</taxon>
        <taxon>Vertebrata</taxon>
        <taxon>Euteleostomi</taxon>
        <taxon>Archelosauria</taxon>
        <taxon>Archosauria</taxon>
        <taxon>Dinosauria</taxon>
        <taxon>Saurischia</taxon>
        <taxon>Theropoda</taxon>
        <taxon>Coelurosauria</taxon>
        <taxon>Aves</taxon>
        <taxon>Neognathae</taxon>
        <taxon>Neoaves</taxon>
        <taxon>Telluraves</taxon>
        <taxon>Coraciimorphae</taxon>
        <taxon>Coliiformes</taxon>
        <taxon>Coliidae</taxon>
        <taxon>Colius</taxon>
    </lineage>
</organism>
<feature type="non-terminal residue" evidence="2">
    <location>
        <position position="1"/>
    </location>
</feature>